<dbReference type="GO" id="GO:1902201">
    <property type="term" value="P:negative regulation of bacterial-type flagellum-dependent cell motility"/>
    <property type="evidence" value="ECO:0007669"/>
    <property type="project" value="TreeGrafter"/>
</dbReference>
<dbReference type="Gene3D" id="3.30.70.270">
    <property type="match status" value="1"/>
</dbReference>
<dbReference type="CDD" id="cd19410">
    <property type="entry name" value="HK9-like_sensor"/>
    <property type="match status" value="1"/>
</dbReference>
<evidence type="ECO:0000259" key="2">
    <source>
        <dbReference type="PROSITE" id="PS50885"/>
    </source>
</evidence>
<dbReference type="InterPro" id="IPR043128">
    <property type="entry name" value="Rev_trsase/Diguanyl_cyclase"/>
</dbReference>
<dbReference type="AlphaFoldDB" id="A0A1W1UHZ3"/>
<dbReference type="PANTHER" id="PTHR45138:SF9">
    <property type="entry name" value="DIGUANYLATE CYCLASE DGCM-RELATED"/>
    <property type="match status" value="1"/>
</dbReference>
<dbReference type="FunFam" id="3.30.70.270:FF:000001">
    <property type="entry name" value="Diguanylate cyclase domain protein"/>
    <property type="match status" value="1"/>
</dbReference>
<dbReference type="PROSITE" id="PS50885">
    <property type="entry name" value="HAMP"/>
    <property type="match status" value="1"/>
</dbReference>
<dbReference type="Gene3D" id="6.10.340.10">
    <property type="match status" value="1"/>
</dbReference>
<protein>
    <submittedName>
        <fullName evidence="4">Diguanylate cyclase (GGDEF) domain-containing protein</fullName>
    </submittedName>
</protein>
<accession>A0A1W1UHZ3</accession>
<dbReference type="NCBIfam" id="TIGR00254">
    <property type="entry name" value="GGDEF"/>
    <property type="match status" value="1"/>
</dbReference>
<dbReference type="OrthoDB" id="9813903at2"/>
<feature type="transmembrane region" description="Helical" evidence="1">
    <location>
        <begin position="6"/>
        <end position="27"/>
    </location>
</feature>
<organism evidence="4 5">
    <name type="scientific">Deinococcus hopiensis KR-140</name>
    <dbReference type="NCBI Taxonomy" id="695939"/>
    <lineage>
        <taxon>Bacteria</taxon>
        <taxon>Thermotogati</taxon>
        <taxon>Deinococcota</taxon>
        <taxon>Deinococci</taxon>
        <taxon>Deinococcales</taxon>
        <taxon>Deinococcaceae</taxon>
        <taxon>Deinococcus</taxon>
    </lineage>
</organism>
<dbReference type="Pfam" id="PF00990">
    <property type="entry name" value="GGDEF"/>
    <property type="match status" value="1"/>
</dbReference>
<dbReference type="InterPro" id="IPR029787">
    <property type="entry name" value="Nucleotide_cyclase"/>
</dbReference>
<dbReference type="SMART" id="SM00267">
    <property type="entry name" value="GGDEF"/>
    <property type="match status" value="1"/>
</dbReference>
<dbReference type="Proteomes" id="UP000192582">
    <property type="component" value="Unassembled WGS sequence"/>
</dbReference>
<dbReference type="PROSITE" id="PS50887">
    <property type="entry name" value="GGDEF"/>
    <property type="match status" value="1"/>
</dbReference>
<dbReference type="GO" id="GO:0043709">
    <property type="term" value="P:cell adhesion involved in single-species biofilm formation"/>
    <property type="evidence" value="ECO:0007669"/>
    <property type="project" value="TreeGrafter"/>
</dbReference>
<dbReference type="GO" id="GO:0005886">
    <property type="term" value="C:plasma membrane"/>
    <property type="evidence" value="ECO:0007669"/>
    <property type="project" value="TreeGrafter"/>
</dbReference>
<dbReference type="SUPFAM" id="SSF55781">
    <property type="entry name" value="GAF domain-like"/>
    <property type="match status" value="1"/>
</dbReference>
<dbReference type="InterPro" id="IPR050469">
    <property type="entry name" value="Diguanylate_Cyclase"/>
</dbReference>
<dbReference type="GO" id="GO:0052621">
    <property type="term" value="F:diguanylate cyclase activity"/>
    <property type="evidence" value="ECO:0007669"/>
    <property type="project" value="TreeGrafter"/>
</dbReference>
<dbReference type="STRING" id="695939.SAMN00790413_05592"/>
<dbReference type="Pfam" id="PF00672">
    <property type="entry name" value="HAMP"/>
    <property type="match status" value="1"/>
</dbReference>
<dbReference type="RefSeq" id="WP_084045784.1">
    <property type="nucleotide sequence ID" value="NZ_FWWU01000004.1"/>
</dbReference>
<dbReference type="SUPFAM" id="SSF55073">
    <property type="entry name" value="Nucleotide cyclase"/>
    <property type="match status" value="1"/>
</dbReference>
<evidence type="ECO:0000313" key="4">
    <source>
        <dbReference type="EMBL" id="SMB80659.1"/>
    </source>
</evidence>
<keyword evidence="1" id="KW-1133">Transmembrane helix</keyword>
<dbReference type="GO" id="GO:0007165">
    <property type="term" value="P:signal transduction"/>
    <property type="evidence" value="ECO:0007669"/>
    <property type="project" value="InterPro"/>
</dbReference>
<keyword evidence="1" id="KW-0812">Transmembrane</keyword>
<dbReference type="InterPro" id="IPR000160">
    <property type="entry name" value="GGDEF_dom"/>
</dbReference>
<reference evidence="4 5" key="1">
    <citation type="submission" date="2017-04" db="EMBL/GenBank/DDBJ databases">
        <authorList>
            <person name="Afonso C.L."/>
            <person name="Miller P.J."/>
            <person name="Scott M.A."/>
            <person name="Spackman E."/>
            <person name="Goraichik I."/>
            <person name="Dimitrov K.M."/>
            <person name="Suarez D.L."/>
            <person name="Swayne D.E."/>
        </authorList>
    </citation>
    <scope>NUCLEOTIDE SEQUENCE [LARGE SCALE GENOMIC DNA]</scope>
    <source>
        <strain evidence="4 5">KR-140</strain>
    </source>
</reference>
<dbReference type="CDD" id="cd01949">
    <property type="entry name" value="GGDEF"/>
    <property type="match status" value="1"/>
</dbReference>
<sequence>MHLRTLISRNLTGLSVILALAGALVLYSIQRNLSDSATLRELQGGSQQIETVLQHIVDLETGVRGYIITGNDVFLEPYDRGRALLPGEFSALSRFLAEQASQKQMERLSNVQALLDRWFRDVATPEIETRRANGFSAGEAARSQAGKRLVDSMRQELAGMQAALQAQTVQMQRDATFSLRLVQGLVLLAFALVAGASALIGTNLSRRLGQALEGLSRVTRRVAAGHYDERAPRSDVYEVQEVAGHFNEMAAAIQTSQAEVQERHAALERQHEQVARLSEDAGRLAELTDTLQACYTLAEGYAVLQGMLPHIFPGWSGTVSVIAASRNLLTVQVSWGEARWRTPDLTSTPDMCWALRKGRTYTREHPITMSCIQQAPGHTHAYLCIPLVAQGETLGSLRLSADDPEQSSKETARARNFAEAVARQIALSIASLQLRDTLRNQSIRDALTGAFNRRYLEETLSRELVSAERNRRALSVLALDIDHFKRFNDTFGHDGGDAMLVAVAQEMQDFFRAEDVVCRYGGEEFVVVLLDTAHEDALARANGFRQAVHGLRVNLRGQPLGQVSVSIGVSTFPGDGTTPEGLVSAADEALYEAKRQGRDRVVSVSQLPAQGAIVPDMPKPQG</sequence>
<name>A0A1W1UHZ3_9DEIO</name>
<evidence type="ECO:0000259" key="3">
    <source>
        <dbReference type="PROSITE" id="PS50887"/>
    </source>
</evidence>
<keyword evidence="1" id="KW-0472">Membrane</keyword>
<dbReference type="InterPro" id="IPR007891">
    <property type="entry name" value="CHASE3"/>
</dbReference>
<dbReference type="Pfam" id="PF05227">
    <property type="entry name" value="CHASE3"/>
    <property type="match status" value="1"/>
</dbReference>
<dbReference type="EMBL" id="FWWU01000004">
    <property type="protein sequence ID" value="SMB80659.1"/>
    <property type="molecule type" value="Genomic_DNA"/>
</dbReference>
<dbReference type="Gene3D" id="3.30.450.40">
    <property type="match status" value="1"/>
</dbReference>
<feature type="transmembrane region" description="Helical" evidence="1">
    <location>
        <begin position="181"/>
        <end position="200"/>
    </location>
</feature>
<dbReference type="PANTHER" id="PTHR45138">
    <property type="entry name" value="REGULATORY COMPONENTS OF SENSORY TRANSDUCTION SYSTEM"/>
    <property type="match status" value="1"/>
</dbReference>
<keyword evidence="5" id="KW-1185">Reference proteome</keyword>
<dbReference type="SMART" id="SM00304">
    <property type="entry name" value="HAMP"/>
    <property type="match status" value="1"/>
</dbReference>
<dbReference type="InterPro" id="IPR003660">
    <property type="entry name" value="HAMP_dom"/>
</dbReference>
<feature type="domain" description="GGDEF" evidence="3">
    <location>
        <begin position="472"/>
        <end position="606"/>
    </location>
</feature>
<proteinExistence type="predicted"/>
<dbReference type="InterPro" id="IPR029016">
    <property type="entry name" value="GAF-like_dom_sf"/>
</dbReference>
<evidence type="ECO:0000313" key="5">
    <source>
        <dbReference type="Proteomes" id="UP000192582"/>
    </source>
</evidence>
<gene>
    <name evidence="4" type="ORF">SAMN00790413_05592</name>
</gene>
<dbReference type="CDD" id="cd06225">
    <property type="entry name" value="HAMP"/>
    <property type="match status" value="1"/>
</dbReference>
<feature type="domain" description="HAMP" evidence="2">
    <location>
        <begin position="206"/>
        <end position="258"/>
    </location>
</feature>
<evidence type="ECO:0000256" key="1">
    <source>
        <dbReference type="SAM" id="Phobius"/>
    </source>
</evidence>
<dbReference type="Pfam" id="PF01590">
    <property type="entry name" value="GAF"/>
    <property type="match status" value="1"/>
</dbReference>
<dbReference type="InterPro" id="IPR003018">
    <property type="entry name" value="GAF"/>
</dbReference>